<reference evidence="1" key="2">
    <citation type="submission" date="2022-06" db="UniProtKB">
        <authorList>
            <consortium name="EnsemblMetazoa"/>
        </authorList>
    </citation>
    <scope>IDENTIFICATION</scope>
</reference>
<dbReference type="RefSeq" id="XP_008183023.1">
    <property type="nucleotide sequence ID" value="XM_008184801.2"/>
</dbReference>
<dbReference type="OrthoDB" id="6616920at2759"/>
<evidence type="ECO:0000313" key="2">
    <source>
        <dbReference type="Proteomes" id="UP000007819"/>
    </source>
</evidence>
<evidence type="ECO:0000313" key="1">
    <source>
        <dbReference type="EnsemblMetazoa" id="XP_008183023.1"/>
    </source>
</evidence>
<dbReference type="GeneID" id="100574393"/>
<protein>
    <submittedName>
        <fullName evidence="1">Uncharacterized protein</fullName>
    </submittedName>
</protein>
<dbReference type="KEGG" id="api:100574393"/>
<proteinExistence type="predicted"/>
<sequence>MARQHSNSSKPNMNNNNKECGIKATEFNEILVMTPETELENPNEKMYKISIERSPWVAKYLKYLKFPLITKEIDQKTLGKSISQDTCLTVASDGIDFSRSDISTSNHQVNINEKISQFLDWNDSISKQKNEYYDILPNESLSRLPSGLAKNNHDSRDINDNIPWSNSNHVYWDENVKYYRYPLESSLSTIDIRSDHSKINDIPRIRSQPCLLDNYFTESNSSSKKQKNTLDTFWKEIGEIENSFGYSSDSDTKMIFKKNSNDYPSYNKYNSNKLTNINGKQSNINQEKNNLKWYKKDSSQNQFKNDHTLKTLNVEPHLNIENHSTSKCHVCDCPDSISKWQCIGDLKQSTENGKLTKSVNPITHRTDHNKQTQKIDNYSEKSKNDSETFCEQCRNCCHSNKKKLENDKAENALLSKRNKKLRELLGLKPEEKNVLVMLRL</sequence>
<dbReference type="AlphaFoldDB" id="A0A8R2B5X0"/>
<keyword evidence="2" id="KW-1185">Reference proteome</keyword>
<name>A0A8R2B5X0_ACYPI</name>
<organism evidence="1 2">
    <name type="scientific">Acyrthosiphon pisum</name>
    <name type="common">Pea aphid</name>
    <dbReference type="NCBI Taxonomy" id="7029"/>
    <lineage>
        <taxon>Eukaryota</taxon>
        <taxon>Metazoa</taxon>
        <taxon>Ecdysozoa</taxon>
        <taxon>Arthropoda</taxon>
        <taxon>Hexapoda</taxon>
        <taxon>Insecta</taxon>
        <taxon>Pterygota</taxon>
        <taxon>Neoptera</taxon>
        <taxon>Paraneoptera</taxon>
        <taxon>Hemiptera</taxon>
        <taxon>Sternorrhyncha</taxon>
        <taxon>Aphidomorpha</taxon>
        <taxon>Aphidoidea</taxon>
        <taxon>Aphididae</taxon>
        <taxon>Macrosiphini</taxon>
        <taxon>Acyrthosiphon</taxon>
    </lineage>
</organism>
<dbReference type="EnsemblMetazoa" id="XM_008184801.2">
    <property type="protein sequence ID" value="XP_008183023.1"/>
    <property type="gene ID" value="LOC100574393"/>
</dbReference>
<accession>A0A8R2B5X0</accession>
<reference evidence="2" key="1">
    <citation type="submission" date="2010-06" db="EMBL/GenBank/DDBJ databases">
        <authorList>
            <person name="Jiang H."/>
            <person name="Abraham K."/>
            <person name="Ali S."/>
            <person name="Alsbrooks S.L."/>
            <person name="Anim B.N."/>
            <person name="Anosike U.S."/>
            <person name="Attaway T."/>
            <person name="Bandaranaike D.P."/>
            <person name="Battles P.K."/>
            <person name="Bell S.N."/>
            <person name="Bell A.V."/>
            <person name="Beltran B."/>
            <person name="Bickham C."/>
            <person name="Bustamante Y."/>
            <person name="Caleb T."/>
            <person name="Canada A."/>
            <person name="Cardenas V."/>
            <person name="Carter K."/>
            <person name="Chacko J."/>
            <person name="Chandrabose M.N."/>
            <person name="Chavez D."/>
            <person name="Chavez A."/>
            <person name="Chen L."/>
            <person name="Chu H.-S."/>
            <person name="Claassen K.J."/>
            <person name="Cockrell R."/>
            <person name="Collins M."/>
            <person name="Cooper J.A."/>
            <person name="Cree A."/>
            <person name="Curry S.M."/>
            <person name="Da Y."/>
            <person name="Dao M.D."/>
            <person name="Das B."/>
            <person name="Davila M.-L."/>
            <person name="Davy-Carroll L."/>
            <person name="Denson S."/>
            <person name="Dinh H."/>
            <person name="Ebong V.E."/>
            <person name="Edwards J.R."/>
            <person name="Egan A."/>
            <person name="El-Daye J."/>
            <person name="Escobedo L."/>
            <person name="Fernandez S."/>
            <person name="Fernando P.R."/>
            <person name="Flagg N."/>
            <person name="Forbes L.D."/>
            <person name="Fowler R.G."/>
            <person name="Fu Q."/>
            <person name="Gabisi R.A."/>
            <person name="Ganer J."/>
            <person name="Garbino Pronczuk A."/>
            <person name="Garcia R.M."/>
            <person name="Garner T."/>
            <person name="Garrett T.E."/>
            <person name="Gonzalez D.A."/>
            <person name="Hamid H."/>
            <person name="Hawkins E.S."/>
            <person name="Hirani K."/>
            <person name="Hogues M.E."/>
            <person name="Hollins B."/>
            <person name="Hsiao C.-H."/>
            <person name="Jabil R."/>
            <person name="James M.L."/>
            <person name="Jhangiani S.N."/>
            <person name="Johnson B."/>
            <person name="Johnson Q."/>
            <person name="Joshi V."/>
            <person name="Kalu J.B."/>
            <person name="Kam C."/>
            <person name="Kashfia A."/>
            <person name="Keebler J."/>
            <person name="Kisamo H."/>
            <person name="Kovar C.L."/>
            <person name="Lago L.A."/>
            <person name="Lai C.-Y."/>
            <person name="Laidlaw J."/>
            <person name="Lara F."/>
            <person name="Le T.-K."/>
            <person name="Lee S.L."/>
            <person name="Legall F.H."/>
            <person name="Lemon S.J."/>
            <person name="Lewis L.R."/>
            <person name="Li B."/>
            <person name="Liu Y."/>
            <person name="Liu Y.-S."/>
            <person name="Lopez J."/>
            <person name="Lozado R.J."/>
            <person name="Lu J."/>
            <person name="Madu R.C."/>
            <person name="Maheshwari M."/>
            <person name="Maheshwari R."/>
            <person name="Malloy K."/>
            <person name="Martinez E."/>
            <person name="Mathew T."/>
            <person name="Mercado I.C."/>
            <person name="Mercado C."/>
            <person name="Meyer B."/>
            <person name="Montgomery K."/>
            <person name="Morgan M.B."/>
            <person name="Munidasa M."/>
            <person name="Nazareth L.V."/>
            <person name="Nelson J."/>
            <person name="Ng B.M."/>
            <person name="Nguyen N.B."/>
            <person name="Nguyen P.Q."/>
            <person name="Nguyen T."/>
            <person name="Obregon M."/>
            <person name="Okwuonu G.O."/>
            <person name="Onwere C.G."/>
            <person name="Orozco G."/>
            <person name="Parra A."/>
            <person name="Patel S."/>
            <person name="Patil S."/>
            <person name="Perez A."/>
            <person name="Perez Y."/>
            <person name="Pham C."/>
            <person name="Primus E.L."/>
            <person name="Pu L.-L."/>
            <person name="Puazo M."/>
            <person name="Qin X."/>
            <person name="Quiroz J.B."/>
            <person name="Reese J."/>
            <person name="Richards S."/>
            <person name="Rives C.M."/>
            <person name="Robberts R."/>
            <person name="Ruiz S.J."/>
            <person name="Ruiz M.J."/>
            <person name="Santibanez J."/>
            <person name="Schneider B.W."/>
            <person name="Sisson I."/>
            <person name="Smith M."/>
            <person name="Sodergren E."/>
            <person name="Song X.-Z."/>
            <person name="Song B.B."/>
            <person name="Summersgill H."/>
            <person name="Thelus R."/>
            <person name="Thornton R.D."/>
            <person name="Trejos Z.Y."/>
            <person name="Usmani K."/>
            <person name="Vattathil S."/>
            <person name="Villasana D."/>
            <person name="Walker D.L."/>
            <person name="Wang S."/>
            <person name="Wang K."/>
            <person name="White C.S."/>
            <person name="Williams A.C."/>
            <person name="Williamson J."/>
            <person name="Wilson K."/>
            <person name="Woghiren I.O."/>
            <person name="Woodworth J.R."/>
            <person name="Worley K.C."/>
            <person name="Wright R.A."/>
            <person name="Wu W."/>
            <person name="Young L."/>
            <person name="Zhang L."/>
            <person name="Zhang J."/>
            <person name="Zhu Y."/>
            <person name="Muzny D.M."/>
            <person name="Weinstock G."/>
            <person name="Gibbs R.A."/>
        </authorList>
    </citation>
    <scope>NUCLEOTIDE SEQUENCE [LARGE SCALE GENOMIC DNA]</scope>
    <source>
        <strain evidence="2">LSR1</strain>
    </source>
</reference>
<dbReference type="Proteomes" id="UP000007819">
    <property type="component" value="Chromosome A2"/>
</dbReference>